<dbReference type="AlphaFoldDB" id="A0AAD7UDA9"/>
<evidence type="ECO:0000313" key="7">
    <source>
        <dbReference type="Proteomes" id="UP001230188"/>
    </source>
</evidence>
<evidence type="ECO:0000256" key="3">
    <source>
        <dbReference type="ARBA" id="ARBA00023180"/>
    </source>
</evidence>
<dbReference type="PANTHER" id="PTHR20961">
    <property type="entry name" value="GLYCOSYLTRANSFERASE"/>
    <property type="match status" value="1"/>
</dbReference>
<comment type="caution">
    <text evidence="6">The sequence shown here is derived from an EMBL/GenBank/DDBJ whole genome shotgun (WGS) entry which is preliminary data.</text>
</comment>
<dbReference type="PANTHER" id="PTHR20961:SF124">
    <property type="entry name" value="GLYCOSYLTRANSFERASE"/>
    <property type="match status" value="1"/>
</dbReference>
<reference evidence="6" key="1">
    <citation type="submission" date="2023-01" db="EMBL/GenBank/DDBJ databases">
        <title>Metagenome sequencing of chrysophaentin producing Chrysophaeum taylorii.</title>
        <authorList>
            <person name="Davison J."/>
            <person name="Bewley C."/>
        </authorList>
    </citation>
    <scope>NUCLEOTIDE SEQUENCE</scope>
    <source>
        <strain evidence="6">NIES-1699</strain>
    </source>
</reference>
<protein>
    <recommendedName>
        <fullName evidence="5">Glycosyltransferase 61 catalytic domain-containing protein</fullName>
    </recommendedName>
</protein>
<evidence type="ECO:0000256" key="2">
    <source>
        <dbReference type="ARBA" id="ARBA00022679"/>
    </source>
</evidence>
<evidence type="ECO:0000259" key="5">
    <source>
        <dbReference type="Pfam" id="PF04577"/>
    </source>
</evidence>
<dbReference type="InterPro" id="IPR049625">
    <property type="entry name" value="Glyco_transf_61_cat"/>
</dbReference>
<proteinExistence type="predicted"/>
<dbReference type="InterPro" id="IPR007657">
    <property type="entry name" value="Glycosyltransferase_61"/>
</dbReference>
<keyword evidence="3" id="KW-0325">Glycoprotein</keyword>
<dbReference type="Pfam" id="PF04577">
    <property type="entry name" value="Glyco_transf_61"/>
    <property type="match status" value="1"/>
</dbReference>
<dbReference type="Proteomes" id="UP001230188">
    <property type="component" value="Unassembled WGS sequence"/>
</dbReference>
<keyword evidence="4" id="KW-0732">Signal</keyword>
<sequence length="525" mass="58221">MWAFIMRLVWLVVLVDTGGASDWYNESDASIPEPWRAAVCVQEAPRATKKKRLQKKSAARRHAVAKSVGVVQTKACNDSTVPYHSARPPKASTMRCLDTKRYNVKENRCDDCPSCSDSLASRLCVFHDLYYDPRTSKFLFWGGNNITCPIILGPGTSAWTSIERVARLPGAPRRSFPTKVLVTPTLHGAFAHGFLESLFGAYWIAAEVDQSWSVRNWSLFYDGVMFWLHRDKVFGNLDECTGRTKAGWMRRWIGILFDEAVLFRGGPIPELTHFETVAVGGGWGGRSPWNGHTHSNVREFVSADLEFSRQERTTATLHYFEALGRGLNITATEPNLILILDREPEYGRGLANAEKVAAALRLAFPAFDVVLTTPTTVRVIEFLRAAAVLVSPHGAQLAHCGFMRPGNAVLEIQHGGCSWQRDKTKSKSRGMHTDLGVGGIPPSQGYEYVARYAGLRYARLLGSEKDASCSSRDPLRVDPDAYVAAVRRLLETDDGAALDDVVARAFRTPPRKLDDSELVVTTNCT</sequence>
<feature type="chain" id="PRO_5042181678" description="Glycosyltransferase 61 catalytic domain-containing protein" evidence="4">
    <location>
        <begin position="21"/>
        <end position="525"/>
    </location>
</feature>
<feature type="domain" description="Glycosyltransferase 61 catalytic" evidence="5">
    <location>
        <begin position="318"/>
        <end position="409"/>
    </location>
</feature>
<evidence type="ECO:0000313" key="6">
    <source>
        <dbReference type="EMBL" id="KAJ8601867.1"/>
    </source>
</evidence>
<dbReference type="EMBL" id="JAQMWT010000398">
    <property type="protein sequence ID" value="KAJ8601867.1"/>
    <property type="molecule type" value="Genomic_DNA"/>
</dbReference>
<gene>
    <name evidence="6" type="ORF">CTAYLR_002681</name>
</gene>
<keyword evidence="2" id="KW-0808">Transferase</keyword>
<evidence type="ECO:0000256" key="4">
    <source>
        <dbReference type="SAM" id="SignalP"/>
    </source>
</evidence>
<organism evidence="6 7">
    <name type="scientific">Chrysophaeum taylorii</name>
    <dbReference type="NCBI Taxonomy" id="2483200"/>
    <lineage>
        <taxon>Eukaryota</taxon>
        <taxon>Sar</taxon>
        <taxon>Stramenopiles</taxon>
        <taxon>Ochrophyta</taxon>
        <taxon>Pelagophyceae</taxon>
        <taxon>Pelagomonadales</taxon>
        <taxon>Pelagomonadaceae</taxon>
        <taxon>Chrysophaeum</taxon>
    </lineage>
</organism>
<name>A0AAD7UDA9_9STRA</name>
<feature type="signal peptide" evidence="4">
    <location>
        <begin position="1"/>
        <end position="20"/>
    </location>
</feature>
<keyword evidence="1" id="KW-0328">Glycosyltransferase</keyword>
<dbReference type="GO" id="GO:0016757">
    <property type="term" value="F:glycosyltransferase activity"/>
    <property type="evidence" value="ECO:0007669"/>
    <property type="project" value="UniProtKB-KW"/>
</dbReference>
<keyword evidence="7" id="KW-1185">Reference proteome</keyword>
<evidence type="ECO:0000256" key="1">
    <source>
        <dbReference type="ARBA" id="ARBA00022676"/>
    </source>
</evidence>
<accession>A0AAD7UDA9</accession>